<dbReference type="eggNOG" id="COG3631">
    <property type="taxonomic scope" value="Bacteria"/>
</dbReference>
<dbReference type="SUPFAM" id="SSF54427">
    <property type="entry name" value="NTF2-like"/>
    <property type="match status" value="1"/>
</dbReference>
<dbReference type="STRING" id="910964.GEAM_3482"/>
<dbReference type="Proteomes" id="UP000028640">
    <property type="component" value="Unassembled WGS sequence"/>
</dbReference>
<dbReference type="EMBL" id="JMPJ01000066">
    <property type="protein sequence ID" value="KFC78919.1"/>
    <property type="molecule type" value="Genomic_DNA"/>
</dbReference>
<protein>
    <recommendedName>
        <fullName evidence="3">SnoaL-like polyketide cyclase</fullName>
    </recommendedName>
</protein>
<sequence length="136" mass="15237">MSDNNAVAAVTGFFTEVWQNKNPEMADKFVTESFAVTSGGKVIGPRPVFKQWVSGFLASINDFSFEIIEIFQNQTGDRVTARWRVTGKNNGFMGTEACQSPIDMTGTAVFHVLENGLLQHNWVERNAHEVFQSFKK</sequence>
<name>A0A085G5C4_EWIA3</name>
<reference evidence="1 2" key="1">
    <citation type="submission" date="2014-05" db="EMBL/GenBank/DDBJ databases">
        <title>ATOL: Assembling a taxonomically balanced genome-scale reconstruction of the evolutionary history of the Enterobacteriaceae.</title>
        <authorList>
            <person name="Plunkett G.III."/>
            <person name="Neeno-Eckwall E.C."/>
            <person name="Glasner J.D."/>
            <person name="Perna N.T."/>
        </authorList>
    </citation>
    <scope>NUCLEOTIDE SEQUENCE [LARGE SCALE GENOMIC DNA]</scope>
    <source>
        <strain evidence="1 2">ATCC 33852</strain>
    </source>
</reference>
<dbReference type="InterPro" id="IPR009959">
    <property type="entry name" value="Cyclase_SnoaL-like"/>
</dbReference>
<dbReference type="OrthoDB" id="9182871at2"/>
<evidence type="ECO:0000313" key="2">
    <source>
        <dbReference type="Proteomes" id="UP000028640"/>
    </source>
</evidence>
<comment type="caution">
    <text evidence="1">The sequence shown here is derived from an EMBL/GenBank/DDBJ whole genome shotgun (WGS) entry which is preliminary data.</text>
</comment>
<organism evidence="1 2">
    <name type="scientific">Ewingella americana (strain ATCC 33852 / DSM 4580 / CCUG 14506 / JCM 5911 / LMG 7869 / NCTC 12157 / CDC 1468-78)</name>
    <dbReference type="NCBI Taxonomy" id="910964"/>
    <lineage>
        <taxon>Bacteria</taxon>
        <taxon>Pseudomonadati</taxon>
        <taxon>Pseudomonadota</taxon>
        <taxon>Gammaproteobacteria</taxon>
        <taxon>Enterobacterales</taxon>
        <taxon>Yersiniaceae</taxon>
        <taxon>Ewingella</taxon>
    </lineage>
</organism>
<dbReference type="AlphaFoldDB" id="A0A085G5C4"/>
<proteinExistence type="predicted"/>
<accession>A0A085G5C4</accession>
<dbReference type="GO" id="GO:0030638">
    <property type="term" value="P:polyketide metabolic process"/>
    <property type="evidence" value="ECO:0007669"/>
    <property type="project" value="InterPro"/>
</dbReference>
<keyword evidence="2" id="KW-1185">Reference proteome</keyword>
<evidence type="ECO:0000313" key="1">
    <source>
        <dbReference type="EMBL" id="KFC78919.1"/>
    </source>
</evidence>
<dbReference type="InterPro" id="IPR032710">
    <property type="entry name" value="NTF2-like_dom_sf"/>
</dbReference>
<gene>
    <name evidence="1" type="ORF">GEAM_3482</name>
</gene>
<dbReference type="Gene3D" id="3.10.450.50">
    <property type="match status" value="1"/>
</dbReference>
<dbReference type="Pfam" id="PF07366">
    <property type="entry name" value="SnoaL"/>
    <property type="match status" value="1"/>
</dbReference>
<evidence type="ECO:0008006" key="3">
    <source>
        <dbReference type="Google" id="ProtNLM"/>
    </source>
</evidence>